<keyword evidence="2" id="KW-0472">Membrane</keyword>
<dbReference type="PANTHER" id="PTHR35788">
    <property type="entry name" value="EXPORTED PROTEIN-RELATED"/>
    <property type="match status" value="1"/>
</dbReference>
<protein>
    <recommendedName>
        <fullName evidence="5">Peptidoglycan binding domain-containing protein</fullName>
    </recommendedName>
</protein>
<organism evidence="3 4">
    <name type="scientific">Candidatus Uhrbacteria bacterium CG_4_9_14_3_um_filter_50_9</name>
    <dbReference type="NCBI Taxonomy" id="1975035"/>
    <lineage>
        <taxon>Bacteria</taxon>
        <taxon>Candidatus Uhriibacteriota</taxon>
    </lineage>
</organism>
<dbReference type="InterPro" id="IPR007391">
    <property type="entry name" value="Vancomycin_resist_VanW"/>
</dbReference>
<proteinExistence type="predicted"/>
<dbReference type="Pfam" id="PF04294">
    <property type="entry name" value="VanW"/>
    <property type="match status" value="1"/>
</dbReference>
<evidence type="ECO:0000256" key="1">
    <source>
        <dbReference type="SAM" id="MobiDB-lite"/>
    </source>
</evidence>
<evidence type="ECO:0000256" key="2">
    <source>
        <dbReference type="SAM" id="Phobius"/>
    </source>
</evidence>
<dbReference type="PANTHER" id="PTHR35788:SF1">
    <property type="entry name" value="EXPORTED PROTEIN"/>
    <property type="match status" value="1"/>
</dbReference>
<feature type="transmembrane region" description="Helical" evidence="2">
    <location>
        <begin position="25"/>
        <end position="45"/>
    </location>
</feature>
<dbReference type="AlphaFoldDB" id="A0A2M7XCE0"/>
<keyword evidence="2" id="KW-0812">Transmembrane</keyword>
<feature type="region of interest" description="Disordered" evidence="1">
    <location>
        <begin position="618"/>
        <end position="639"/>
    </location>
</feature>
<name>A0A2M7XCE0_9BACT</name>
<reference evidence="4" key="1">
    <citation type="submission" date="2017-09" db="EMBL/GenBank/DDBJ databases">
        <title>Depth-based differentiation of microbial function through sediment-hosted aquifers and enrichment of novel symbionts in the deep terrestrial subsurface.</title>
        <authorList>
            <person name="Probst A.J."/>
            <person name="Ladd B."/>
            <person name="Jarett J.K."/>
            <person name="Geller-Mcgrath D.E."/>
            <person name="Sieber C.M.K."/>
            <person name="Emerson J.B."/>
            <person name="Anantharaman K."/>
            <person name="Thomas B.C."/>
            <person name="Malmstrom R."/>
            <person name="Stieglmeier M."/>
            <person name="Klingl A."/>
            <person name="Woyke T."/>
            <person name="Ryan C.M."/>
            <person name="Banfield J.F."/>
        </authorList>
    </citation>
    <scope>NUCLEOTIDE SEQUENCE [LARGE SCALE GENOMIC DNA]</scope>
</reference>
<evidence type="ECO:0008006" key="5">
    <source>
        <dbReference type="Google" id="ProtNLM"/>
    </source>
</evidence>
<gene>
    <name evidence="3" type="ORF">CO174_02450</name>
</gene>
<sequence length="639" mass="70654">MSTPEHLSDLLSDKKVGGFWKTTRLPIIVVVALTIFAVSAAYVWAESYNGRMPPRSSIGDITLGGMTTSEAEQRIQERVDAILTTGITVVMNSQEKQLPLVTLVSGDLIEDVHFSINEFVDQLANTRHPNPILNIGYLLTEIIDPTRTTVSVELQRGQLTQSLLNLYPNIQTLSIPTTFDVTYSESEERWLVEAKEGEPGIEFQLDLFFSDLESQLSQLNGGSVELELLDVSPSVSKDEAQKQAEQVTAVLDRAPYVIAFTEDEKTWDLTSVSLATMLIPTHTETISLDADLFFQWFTTISEEVNQAAVNARLEVKDGRVTDFVESEEGREVDGETTYQRVLVAILSGKNKPINLAMVVEEPMVKTGDINDLGITEILGTGTSSYRGSPTNRRHNIQNGVDLLNGLLIAPGETFSLIEALRPFTYENGYLAELVIKGDKIEPELGGGLCQIGTTTFRATMNAGLPVTERQNHSLVVSYYNDPANGNPGTDATIYEPAPDYKFTNDTDHYILFQAENFTETQDLRFTFWGTSDGRKGTYEPPVVTRWIPVGATQYIETENLEPGVEQCQGAHIGADASFTYTVTHADGTIEETVYTSHYRPLPQICLIGVDPEVTEEDETLLDENLSEESMGEVDSTETE</sequence>
<evidence type="ECO:0000313" key="4">
    <source>
        <dbReference type="Proteomes" id="UP000229385"/>
    </source>
</evidence>
<dbReference type="EMBL" id="PFWU01000030">
    <property type="protein sequence ID" value="PJA45545.1"/>
    <property type="molecule type" value="Genomic_DNA"/>
</dbReference>
<evidence type="ECO:0000313" key="3">
    <source>
        <dbReference type="EMBL" id="PJA45545.1"/>
    </source>
</evidence>
<comment type="caution">
    <text evidence="3">The sequence shown here is derived from an EMBL/GenBank/DDBJ whole genome shotgun (WGS) entry which is preliminary data.</text>
</comment>
<keyword evidence="2" id="KW-1133">Transmembrane helix</keyword>
<dbReference type="InterPro" id="IPR052913">
    <property type="entry name" value="Glycopeptide_resist_protein"/>
</dbReference>
<dbReference type="Proteomes" id="UP000229385">
    <property type="component" value="Unassembled WGS sequence"/>
</dbReference>
<accession>A0A2M7XCE0</accession>